<dbReference type="InterPro" id="IPR023296">
    <property type="entry name" value="Glyco_hydro_beta-prop_sf"/>
</dbReference>
<dbReference type="PANTHER" id="PTHR43817:SF1">
    <property type="entry name" value="HYDROLASE, FAMILY 43, PUTATIVE (AFU_ORTHOLOGUE AFUA_3G01660)-RELATED"/>
    <property type="match status" value="1"/>
</dbReference>
<name>A0ABQ0U873_9GAMM</name>
<reference evidence="7 8" key="1">
    <citation type="submission" date="2019-07" db="EMBL/GenBank/DDBJ databases">
        <title>Whole genome shotgun sequence of Halomonas halophila NBRC 102604.</title>
        <authorList>
            <person name="Hosoyama A."/>
            <person name="Uohara A."/>
            <person name="Ohji S."/>
            <person name="Ichikawa N."/>
        </authorList>
    </citation>
    <scope>NUCLEOTIDE SEQUENCE [LARGE SCALE GENOMIC DNA]</scope>
    <source>
        <strain evidence="7 8">NBRC 102604</strain>
    </source>
</reference>
<proteinExistence type="inferred from homology"/>
<feature type="region of interest" description="Disordered" evidence="6">
    <location>
        <begin position="1"/>
        <end position="20"/>
    </location>
</feature>
<accession>A0ABQ0U873</accession>
<keyword evidence="8" id="KW-1185">Reference proteome</keyword>
<organism evidence="7 8">
    <name type="scientific">Halomonas halophila</name>
    <dbReference type="NCBI Taxonomy" id="29573"/>
    <lineage>
        <taxon>Bacteria</taxon>
        <taxon>Pseudomonadati</taxon>
        <taxon>Pseudomonadota</taxon>
        <taxon>Gammaproteobacteria</taxon>
        <taxon>Oceanospirillales</taxon>
        <taxon>Halomonadaceae</taxon>
        <taxon>Halomonas</taxon>
    </lineage>
</organism>
<dbReference type="PANTHER" id="PTHR43817">
    <property type="entry name" value="GLYCOSYL HYDROLASE"/>
    <property type="match status" value="1"/>
</dbReference>
<dbReference type="Proteomes" id="UP000321121">
    <property type="component" value="Unassembled WGS sequence"/>
</dbReference>
<dbReference type="InterPro" id="IPR006710">
    <property type="entry name" value="Glyco_hydro_43"/>
</dbReference>
<gene>
    <name evidence="7" type="ORF">HHA04nite_32320</name>
</gene>
<keyword evidence="4 5" id="KW-0326">Glycosidase</keyword>
<evidence type="ECO:0000256" key="4">
    <source>
        <dbReference type="ARBA" id="ARBA00023295"/>
    </source>
</evidence>
<evidence type="ECO:0000256" key="5">
    <source>
        <dbReference type="RuleBase" id="RU361187"/>
    </source>
</evidence>
<dbReference type="EMBL" id="BJUS01000069">
    <property type="protein sequence ID" value="GEK74688.1"/>
    <property type="molecule type" value="Genomic_DNA"/>
</dbReference>
<dbReference type="InterPro" id="IPR016828">
    <property type="entry name" value="Alpha-L-arabinofuranosidase"/>
</dbReference>
<sequence>MMTANRSSAHAKEPSMTLTPEPLVEQRADPWILAHAGHYYFIASVPDYDRLEIRRADDIAGLAKAPATTVWRKPDTGPLCALIWAPELHRVDGVWVIYFAAAPSREIVDGLFQHRMYAITCAADDPLAGDWSEPVQMETPLDSFCLDATTFQLRGRNYYVWAQKDPAIPGNSNLYIAELAGPTRLAGTPTSLSVPEYDWETRGFLVNEGPAVLQRHGRLLLTYSASATDENYCVGLLWADADSDPLDAASWSKSPTPILVSDPAHEIFGPGHNGFTVDEDGNDLLVYHARTYTDIQGDPLWDPNRHTYVKPIRWDEQGFPDFGRAGEDTLPPAR</sequence>
<dbReference type="SUPFAM" id="SSF75005">
    <property type="entry name" value="Arabinanase/levansucrase/invertase"/>
    <property type="match status" value="1"/>
</dbReference>
<evidence type="ECO:0000313" key="8">
    <source>
        <dbReference type="Proteomes" id="UP000321121"/>
    </source>
</evidence>
<protein>
    <submittedName>
        <fullName evidence="7">Alpha-N-arabinofuranosidase</fullName>
    </submittedName>
</protein>
<comment type="caution">
    <text evidence="7">The sequence shown here is derived from an EMBL/GenBank/DDBJ whole genome shotgun (WGS) entry which is preliminary data.</text>
</comment>
<evidence type="ECO:0000313" key="7">
    <source>
        <dbReference type="EMBL" id="GEK74688.1"/>
    </source>
</evidence>
<dbReference type="PIRSF" id="PIRSF025414">
    <property type="entry name" value="Alpha-L-arabinofuranosidase"/>
    <property type="match status" value="1"/>
</dbReference>
<dbReference type="CDD" id="cd18817">
    <property type="entry name" value="GH43f_LbAraf43-like"/>
    <property type="match status" value="1"/>
</dbReference>
<evidence type="ECO:0000256" key="3">
    <source>
        <dbReference type="ARBA" id="ARBA00022801"/>
    </source>
</evidence>
<evidence type="ECO:0000256" key="1">
    <source>
        <dbReference type="ARBA" id="ARBA00009865"/>
    </source>
</evidence>
<evidence type="ECO:0000256" key="6">
    <source>
        <dbReference type="SAM" id="MobiDB-lite"/>
    </source>
</evidence>
<keyword evidence="3 5" id="KW-0378">Hydrolase</keyword>
<comment type="similarity">
    <text evidence="1 5">Belongs to the glycosyl hydrolase 43 family.</text>
</comment>
<keyword evidence="2" id="KW-0732">Signal</keyword>
<evidence type="ECO:0000256" key="2">
    <source>
        <dbReference type="ARBA" id="ARBA00022729"/>
    </source>
</evidence>
<dbReference type="Gene3D" id="2.115.10.20">
    <property type="entry name" value="Glycosyl hydrolase domain, family 43"/>
    <property type="match status" value="1"/>
</dbReference>
<dbReference type="Pfam" id="PF04616">
    <property type="entry name" value="Glyco_hydro_43"/>
    <property type="match status" value="1"/>
</dbReference>